<evidence type="ECO:0000256" key="1">
    <source>
        <dbReference type="SAM" id="MobiDB-lite"/>
    </source>
</evidence>
<accession>B3PHU4</accession>
<reference evidence="4 5" key="1">
    <citation type="journal article" date="2008" name="J. Bacteriol.">
        <title>Insights into plant cell wall degradation from the genome sequence of the soil bacterium Cellvibrio japonicus.</title>
        <authorList>
            <person name="Deboy R.T."/>
            <person name="Mongodin E.F."/>
            <person name="Fouts D.E."/>
            <person name="Tailford L.E."/>
            <person name="Khouri H."/>
            <person name="Emerson J.B."/>
            <person name="Mohamoud Y."/>
            <person name="Watkins K."/>
            <person name="Henrissat B."/>
            <person name="Gilbert H.J."/>
            <person name="Nelson K.E."/>
        </authorList>
    </citation>
    <scope>NUCLEOTIDE SEQUENCE [LARGE SCALE GENOMIC DNA]</scope>
    <source>
        <strain evidence="4 5">Ueda107</strain>
    </source>
</reference>
<dbReference type="STRING" id="498211.CJA_3686"/>
<dbReference type="HOGENOM" id="CLU_014450_0_0_6"/>
<keyword evidence="2" id="KW-0472">Membrane</keyword>
<name>B3PHU4_CELJU</name>
<feature type="transmembrane region" description="Helical" evidence="2">
    <location>
        <begin position="874"/>
        <end position="899"/>
    </location>
</feature>
<gene>
    <name evidence="4" type="ordered locus">CJA_3686</name>
</gene>
<keyword evidence="2" id="KW-0812">Transmembrane</keyword>
<feature type="region of interest" description="Disordered" evidence="1">
    <location>
        <begin position="320"/>
        <end position="349"/>
    </location>
</feature>
<feature type="region of interest" description="Disordered" evidence="1">
    <location>
        <begin position="989"/>
        <end position="1010"/>
    </location>
</feature>
<evidence type="ECO:0000256" key="3">
    <source>
        <dbReference type="SAM" id="SignalP"/>
    </source>
</evidence>
<feature type="chain" id="PRO_5002793954" description="Peptidoglycan binding domain protein" evidence="3">
    <location>
        <begin position="27"/>
        <end position="1010"/>
    </location>
</feature>
<dbReference type="AlphaFoldDB" id="B3PHU4"/>
<feature type="transmembrane region" description="Helical" evidence="2">
    <location>
        <begin position="938"/>
        <end position="961"/>
    </location>
</feature>
<organism evidence="4 5">
    <name type="scientific">Cellvibrio japonicus (strain Ueda107)</name>
    <name type="common">Pseudomonas fluorescens subsp. cellulosa</name>
    <dbReference type="NCBI Taxonomy" id="498211"/>
    <lineage>
        <taxon>Bacteria</taxon>
        <taxon>Pseudomonadati</taxon>
        <taxon>Pseudomonadota</taxon>
        <taxon>Gammaproteobacteria</taxon>
        <taxon>Cellvibrionales</taxon>
        <taxon>Cellvibrionaceae</taxon>
        <taxon>Cellvibrio</taxon>
    </lineage>
</organism>
<keyword evidence="2" id="KW-1133">Transmembrane helix</keyword>
<evidence type="ECO:0000256" key="2">
    <source>
        <dbReference type="SAM" id="Phobius"/>
    </source>
</evidence>
<evidence type="ECO:0008006" key="6">
    <source>
        <dbReference type="Google" id="ProtNLM"/>
    </source>
</evidence>
<dbReference type="EMBL" id="CP000934">
    <property type="protein sequence ID" value="ACE83109.1"/>
    <property type="molecule type" value="Genomic_DNA"/>
</dbReference>
<keyword evidence="3" id="KW-0732">Signal</keyword>
<dbReference type="Proteomes" id="UP000001036">
    <property type="component" value="Chromosome"/>
</dbReference>
<proteinExistence type="predicted"/>
<evidence type="ECO:0000313" key="5">
    <source>
        <dbReference type="Proteomes" id="UP000001036"/>
    </source>
</evidence>
<keyword evidence="5" id="KW-1185">Reference proteome</keyword>
<evidence type="ECO:0000313" key="4">
    <source>
        <dbReference type="EMBL" id="ACE83109.1"/>
    </source>
</evidence>
<dbReference type="eggNOG" id="ENOG502Z9BI">
    <property type="taxonomic scope" value="Bacteria"/>
</dbReference>
<sequence>MKPIPRLSLHPWLALMLLLCSLPALAQIPAGAKLNKDKCLGYELEYKHYPRSLVMQVQGDLHQIYQQEADYQADAQRQGQPLNDGYLGPITWAWMQRFCKNFALADADQVADELPTRLQQIAAFAQAHADTNQRFISSDFALWVVANPSACELDTHLVLRTGSDAQLLALETCYRKPAAEPDIPAEPGAIHHAHTRYVLREDDYAVMADSSLQVALVKPLIGQSYPDRTSASAALADALKTLPPEQAQALSQNLLRHLESRLQYVLSDEVLNSLYQSGIGDELFAELQALPDKTFDDKATLDKAVNAALEKAQQAINSAAAPTADANAGQAPATTPTQDAASSAAASTAAAPLPAPRRLNGAALLLQIQLASQRQSLVLTGQAAAMATNQPDALPPEIILLLQSLQDIEYPQGELLHLAIQNKLIKGLQLCRTDKSNTLDTRITPLTADIMQALDERLKLLLPSTLGIANSNKICNEDFYTLLKGDYNRTLRPLIERLYSEPMPEYKDTLINWTGEGCGCVPKEIVTTAYGLYPYWNTTEDLQTFDFSTFSRVAYYGLSANDAGQLVQIKSNSQANTLVRDNSHGRKEFIEKARRYGSHVDWVIEKDWSHLTEQDFERDTEHIQHLFGNLHKELLVFISQEIMGPATRLRPLYTLGAANRPINGDGITLYFTHYPRSIVAKKLFDDFFSKLKKDLKKFDDERNRWRSIKQNTFLNLMTSQAEFTRRDGAFSHANINQLYEVSHYDRANLSVLEMQEAAGSLVILLLEDPYYTSLDEIYAITTSLSRNLIVPLMFNNYKNVSPISKTSTTNNPFAVDERVKKLAYVHESFGGGGFWPITSATDPAYKVFNEYISLNFAPGYTTSIWNDWLCAYRWLLTGITNLWLVLSFVYLLITFYLYPQQCRELPLLMRWLPHPATVLLILLPPLSLWIYLLLIDPYFKFLTLTSLLSLVVIGMAIWAGLKAVKALRQPIPNRNLLYYQKNANALVPTRNDASNDEDDDNDANPPHPTS</sequence>
<dbReference type="KEGG" id="cja:CJA_3686"/>
<feature type="signal peptide" evidence="3">
    <location>
        <begin position="1"/>
        <end position="26"/>
    </location>
</feature>
<protein>
    <recommendedName>
        <fullName evidence="6">Peptidoglycan binding domain protein</fullName>
    </recommendedName>
</protein>
<feature type="transmembrane region" description="Helical" evidence="2">
    <location>
        <begin position="911"/>
        <end position="932"/>
    </location>
</feature>